<dbReference type="Proteomes" id="UP000606935">
    <property type="component" value="Unassembled WGS sequence"/>
</dbReference>
<evidence type="ECO:0000259" key="1">
    <source>
        <dbReference type="SMART" id="SM00228"/>
    </source>
</evidence>
<feature type="domain" description="PDZ" evidence="1">
    <location>
        <begin position="493"/>
        <end position="562"/>
    </location>
</feature>
<reference evidence="2" key="2">
    <citation type="submission" date="2020-09" db="EMBL/GenBank/DDBJ databases">
        <authorList>
            <person name="Sun Q."/>
            <person name="Zhou Y."/>
        </authorList>
    </citation>
    <scope>NUCLEOTIDE SEQUENCE</scope>
    <source>
        <strain evidence="2">CGMCC 1.7086</strain>
    </source>
</reference>
<dbReference type="InterPro" id="IPR027268">
    <property type="entry name" value="Peptidase_M4/M1_CTD_sf"/>
</dbReference>
<dbReference type="InterPro" id="IPR001478">
    <property type="entry name" value="PDZ"/>
</dbReference>
<dbReference type="SMART" id="SM00228">
    <property type="entry name" value="PDZ"/>
    <property type="match status" value="1"/>
</dbReference>
<keyword evidence="3" id="KW-1185">Reference proteome</keyword>
<dbReference type="Pfam" id="PF17899">
    <property type="entry name" value="Peptidase_M61_N"/>
    <property type="match status" value="1"/>
</dbReference>
<evidence type="ECO:0000313" key="2">
    <source>
        <dbReference type="EMBL" id="GGO70371.1"/>
    </source>
</evidence>
<gene>
    <name evidence="2" type="ORF">GCM10010982_23710</name>
</gene>
<dbReference type="Gene3D" id="2.60.40.3650">
    <property type="match status" value="1"/>
</dbReference>
<comment type="caution">
    <text evidence="2">The sequence shown here is derived from an EMBL/GenBank/DDBJ whole genome shotgun (WGS) entry which is preliminary data.</text>
</comment>
<reference evidence="2" key="1">
    <citation type="journal article" date="2014" name="Int. J. Syst. Evol. Microbiol.">
        <title>Complete genome sequence of Corynebacterium casei LMG S-19264T (=DSM 44701T), isolated from a smear-ripened cheese.</title>
        <authorList>
            <consortium name="US DOE Joint Genome Institute (JGI-PGF)"/>
            <person name="Walter F."/>
            <person name="Albersmeier A."/>
            <person name="Kalinowski J."/>
            <person name="Ruckert C."/>
        </authorList>
    </citation>
    <scope>NUCLEOTIDE SEQUENCE</scope>
    <source>
        <strain evidence="2">CGMCC 1.7086</strain>
    </source>
</reference>
<dbReference type="AlphaFoldDB" id="A0A917YYC2"/>
<dbReference type="SUPFAM" id="SSF50156">
    <property type="entry name" value="PDZ domain-like"/>
    <property type="match status" value="1"/>
</dbReference>
<dbReference type="InterPro" id="IPR024191">
    <property type="entry name" value="Peptidase_M61"/>
</dbReference>
<dbReference type="InterPro" id="IPR007963">
    <property type="entry name" value="Peptidase_M61_catalytic"/>
</dbReference>
<name>A0A917YYC2_9ALTE</name>
<dbReference type="SUPFAM" id="SSF55486">
    <property type="entry name" value="Metalloproteases ('zincins'), catalytic domain"/>
    <property type="match status" value="1"/>
</dbReference>
<dbReference type="InterPro" id="IPR036034">
    <property type="entry name" value="PDZ_sf"/>
</dbReference>
<accession>A0A917YYC2</accession>
<dbReference type="Gene3D" id="2.30.42.10">
    <property type="match status" value="1"/>
</dbReference>
<evidence type="ECO:0000313" key="3">
    <source>
        <dbReference type="Proteomes" id="UP000606935"/>
    </source>
</evidence>
<dbReference type="Pfam" id="PF05299">
    <property type="entry name" value="Peptidase_M61"/>
    <property type="match status" value="1"/>
</dbReference>
<dbReference type="PIRSF" id="PIRSF016493">
    <property type="entry name" value="Glycyl_aminpptds"/>
    <property type="match status" value="1"/>
</dbReference>
<dbReference type="EMBL" id="BMLS01000003">
    <property type="protein sequence ID" value="GGO70371.1"/>
    <property type="molecule type" value="Genomic_DNA"/>
</dbReference>
<proteinExistence type="predicted"/>
<dbReference type="Pfam" id="PF13180">
    <property type="entry name" value="PDZ_2"/>
    <property type="match status" value="1"/>
</dbReference>
<sequence>MYLNYQVDLSLRKRHLFHVTLQIPAHAQQALNISLPAWIPGSYMIRDFAKHIISIKARSAQNGASLPLRKQDKQHWILESKGQACTLIYQVYAFDSSVRTAYLDDNRAFFNGTSLFLQIEELAHCPHQLDLRCPDEQSHWRVATGLCRADGTSKYAFGLYLATNYAELIDCPVEIGQFDALEFEVLGIPHHLILTGKHYADSARLMRDLTKLCELHIRMFDPNNVKAPFSEYWFLTNILPDGFGGLEHRNSTALLCSNFDFPNQQRPNEMTDGYKTFLSLASHEYFHAWNVCRIKPQELIAPTLGQENHTSQLWAFEGITSYYDDLSLYRSGLISFSDYLTLLSKTLTRVQRGKGELKQSVADSSFDSWTRFYQQGEDAVNNIVSYYTKGAMVALWMDLTIRLQSQGKHSLDDLMRALWSQFGQTGQGTTEQDFITLLNTFCGHDQSTAFTKILHSSERLSLDELLAQVGVDVRRHAPRANDLLAAETKDSSPYLGIQYRAHTLGLEVQMVLEDSPAEQAGVCAKDILIALDGVKLDGANLLCLLQNQAIGQPFSVHLFRNQQLHALKLTPSHAPEYVVELSEQNSELCGKWQKVIGQ</sequence>
<organism evidence="2 3">
    <name type="scientific">Bowmanella pacifica</name>
    <dbReference type="NCBI Taxonomy" id="502051"/>
    <lineage>
        <taxon>Bacteria</taxon>
        <taxon>Pseudomonadati</taxon>
        <taxon>Pseudomonadota</taxon>
        <taxon>Gammaproteobacteria</taxon>
        <taxon>Alteromonadales</taxon>
        <taxon>Alteromonadaceae</taxon>
        <taxon>Bowmanella</taxon>
    </lineage>
</organism>
<dbReference type="Gene3D" id="1.10.390.10">
    <property type="entry name" value="Neutral Protease Domain 2"/>
    <property type="match status" value="1"/>
</dbReference>
<dbReference type="RefSeq" id="WP_188695132.1">
    <property type="nucleotide sequence ID" value="NZ_BMLS01000003.1"/>
</dbReference>
<dbReference type="InterPro" id="IPR040756">
    <property type="entry name" value="Peptidase_M61_N"/>
</dbReference>
<protein>
    <submittedName>
        <fullName evidence="2">Peptidase M61</fullName>
    </submittedName>
</protein>